<dbReference type="PROSITE" id="PS50977">
    <property type="entry name" value="HTH_TETR_2"/>
    <property type="match status" value="1"/>
</dbReference>
<accession>A0A6J4TY64</accession>
<dbReference type="PANTHER" id="PTHR30055">
    <property type="entry name" value="HTH-TYPE TRANSCRIPTIONAL REGULATOR RUTR"/>
    <property type="match status" value="1"/>
</dbReference>
<dbReference type="SUPFAM" id="SSF46689">
    <property type="entry name" value="Homeodomain-like"/>
    <property type="match status" value="1"/>
</dbReference>
<evidence type="ECO:0000256" key="1">
    <source>
        <dbReference type="ARBA" id="ARBA00023015"/>
    </source>
</evidence>
<dbReference type="EMBL" id="CADCWC010000186">
    <property type="protein sequence ID" value="CAA9533466.1"/>
    <property type="molecule type" value="Genomic_DNA"/>
</dbReference>
<protein>
    <recommendedName>
        <fullName evidence="6">HTH tetR-type domain-containing protein</fullName>
    </recommendedName>
</protein>
<organism evidence="7">
    <name type="scientific">uncultured Thermoleophilia bacterium</name>
    <dbReference type="NCBI Taxonomy" id="1497501"/>
    <lineage>
        <taxon>Bacteria</taxon>
        <taxon>Bacillati</taxon>
        <taxon>Actinomycetota</taxon>
        <taxon>Thermoleophilia</taxon>
        <taxon>environmental samples</taxon>
    </lineage>
</organism>
<proteinExistence type="predicted"/>
<dbReference type="Gene3D" id="1.10.357.10">
    <property type="entry name" value="Tetracycline Repressor, domain 2"/>
    <property type="match status" value="1"/>
</dbReference>
<sequence length="197" mass="21888">MTDEKRPYRKTRRAEHEEGTRRRITESAVALHGTVGPARTSISALAEHAGVRRSTVYRHFPDEAALFAACSAHWLAHNPLPDPGRWLAIDDADERVRTALDELYAFYRRTARMMENILRDEPLVPELTQTLDGYRGYLTAAREVLMTGRPPDPSVAAAIGHGLTFTTWRSLAVEQGLDDRRAASLMARLAAVVAAAV</sequence>
<keyword evidence="1" id="KW-0805">Transcription regulation</keyword>
<dbReference type="InterPro" id="IPR001647">
    <property type="entry name" value="HTH_TetR"/>
</dbReference>
<evidence type="ECO:0000256" key="3">
    <source>
        <dbReference type="ARBA" id="ARBA00023163"/>
    </source>
</evidence>
<evidence type="ECO:0000256" key="4">
    <source>
        <dbReference type="PROSITE-ProRule" id="PRU00335"/>
    </source>
</evidence>
<dbReference type="Pfam" id="PF00440">
    <property type="entry name" value="TetR_N"/>
    <property type="match status" value="1"/>
</dbReference>
<dbReference type="PANTHER" id="PTHR30055:SF234">
    <property type="entry name" value="HTH-TYPE TRANSCRIPTIONAL REGULATOR BETI"/>
    <property type="match status" value="1"/>
</dbReference>
<feature type="region of interest" description="Disordered" evidence="5">
    <location>
        <begin position="1"/>
        <end position="22"/>
    </location>
</feature>
<evidence type="ECO:0000256" key="5">
    <source>
        <dbReference type="SAM" id="MobiDB-lite"/>
    </source>
</evidence>
<evidence type="ECO:0000256" key="2">
    <source>
        <dbReference type="ARBA" id="ARBA00023125"/>
    </source>
</evidence>
<dbReference type="AlphaFoldDB" id="A0A6J4TY64"/>
<dbReference type="InterPro" id="IPR050109">
    <property type="entry name" value="HTH-type_TetR-like_transc_reg"/>
</dbReference>
<name>A0A6J4TY64_9ACTN</name>
<feature type="DNA-binding region" description="H-T-H motif" evidence="4">
    <location>
        <begin position="41"/>
        <end position="60"/>
    </location>
</feature>
<dbReference type="GO" id="GO:0000976">
    <property type="term" value="F:transcription cis-regulatory region binding"/>
    <property type="evidence" value="ECO:0007669"/>
    <property type="project" value="TreeGrafter"/>
</dbReference>
<keyword evidence="3" id="KW-0804">Transcription</keyword>
<dbReference type="GO" id="GO:0003700">
    <property type="term" value="F:DNA-binding transcription factor activity"/>
    <property type="evidence" value="ECO:0007669"/>
    <property type="project" value="TreeGrafter"/>
</dbReference>
<feature type="domain" description="HTH tetR-type" evidence="6">
    <location>
        <begin position="18"/>
        <end position="78"/>
    </location>
</feature>
<reference evidence="7" key="1">
    <citation type="submission" date="2020-02" db="EMBL/GenBank/DDBJ databases">
        <authorList>
            <person name="Meier V. D."/>
        </authorList>
    </citation>
    <scope>NUCLEOTIDE SEQUENCE</scope>
    <source>
        <strain evidence="7">AVDCRST_MAG79</strain>
    </source>
</reference>
<keyword evidence="2 4" id="KW-0238">DNA-binding</keyword>
<evidence type="ECO:0000259" key="6">
    <source>
        <dbReference type="PROSITE" id="PS50977"/>
    </source>
</evidence>
<gene>
    <name evidence="7" type="ORF">AVDCRST_MAG79-1128</name>
</gene>
<dbReference type="InterPro" id="IPR009057">
    <property type="entry name" value="Homeodomain-like_sf"/>
</dbReference>
<evidence type="ECO:0000313" key="7">
    <source>
        <dbReference type="EMBL" id="CAA9533466.1"/>
    </source>
</evidence>